<proteinExistence type="inferred from homology"/>
<dbReference type="GO" id="GO:0003955">
    <property type="term" value="F:NAD(P)H dehydrogenase (quinone) activity"/>
    <property type="evidence" value="ECO:0007669"/>
    <property type="project" value="TreeGrafter"/>
</dbReference>
<dbReference type="SUPFAM" id="SSF51905">
    <property type="entry name" value="FAD/NAD(P)-binding domain"/>
    <property type="match status" value="1"/>
</dbReference>
<evidence type="ECO:0000256" key="1">
    <source>
        <dbReference type="ARBA" id="ARBA00001974"/>
    </source>
</evidence>
<dbReference type="InterPro" id="IPR012999">
    <property type="entry name" value="Pyr_OxRdtase_I_AS"/>
</dbReference>
<dbReference type="PROSITE" id="PS00076">
    <property type="entry name" value="PYRIDINE_REDOX_1"/>
    <property type="match status" value="1"/>
</dbReference>
<keyword evidence="4" id="KW-0274">FAD</keyword>
<evidence type="ECO:0000313" key="11">
    <source>
        <dbReference type="Proteomes" id="UP000242015"/>
    </source>
</evidence>
<dbReference type="InterPro" id="IPR036188">
    <property type="entry name" value="FAD/NAD-bd_sf"/>
</dbReference>
<evidence type="ECO:0000256" key="8">
    <source>
        <dbReference type="ARBA" id="ARBA00023284"/>
    </source>
</evidence>
<keyword evidence="8" id="KW-0676">Redox-active center</keyword>
<comment type="similarity">
    <text evidence="2">Belongs to the class-I pyridine nucleotide-disulfide oxidoreductase family.</text>
</comment>
<dbReference type="PRINTS" id="PR00411">
    <property type="entry name" value="PNDRDTASEI"/>
</dbReference>
<comment type="caution">
    <text evidence="10">The sequence shown here is derived from an EMBL/GenBank/DDBJ whole genome shotgun (WGS) entry which is preliminary data.</text>
</comment>
<keyword evidence="6" id="KW-0560">Oxidoreductase</keyword>
<gene>
    <name evidence="10" type="ORF">B9Q04_14720</name>
</gene>
<dbReference type="PANTHER" id="PTHR43014">
    <property type="entry name" value="MERCURIC REDUCTASE"/>
    <property type="match status" value="1"/>
</dbReference>
<dbReference type="Pfam" id="PF07992">
    <property type="entry name" value="Pyr_redox_2"/>
    <property type="match status" value="1"/>
</dbReference>
<dbReference type="GO" id="GO:0016668">
    <property type="term" value="F:oxidoreductase activity, acting on a sulfur group of donors, NAD(P) as acceptor"/>
    <property type="evidence" value="ECO:0007669"/>
    <property type="project" value="InterPro"/>
</dbReference>
<name>A0A2R6C7H8_9ARCH</name>
<keyword evidence="3" id="KW-0285">Flavoprotein</keyword>
<evidence type="ECO:0000313" key="10">
    <source>
        <dbReference type="EMBL" id="PSO06696.1"/>
    </source>
</evidence>
<evidence type="ECO:0000256" key="3">
    <source>
        <dbReference type="ARBA" id="ARBA00022630"/>
    </source>
</evidence>
<evidence type="ECO:0000256" key="6">
    <source>
        <dbReference type="ARBA" id="ARBA00023002"/>
    </source>
</evidence>
<keyword evidence="5" id="KW-0521">NADP</keyword>
<evidence type="ECO:0000256" key="7">
    <source>
        <dbReference type="ARBA" id="ARBA00023157"/>
    </source>
</evidence>
<dbReference type="Proteomes" id="UP000242015">
    <property type="component" value="Unassembled WGS sequence"/>
</dbReference>
<evidence type="ECO:0000256" key="4">
    <source>
        <dbReference type="ARBA" id="ARBA00022827"/>
    </source>
</evidence>
<accession>A0A2R6C7H8</accession>
<dbReference type="Gene3D" id="3.50.50.60">
    <property type="entry name" value="FAD/NAD(P)-binding domain"/>
    <property type="match status" value="1"/>
</dbReference>
<protein>
    <recommendedName>
        <fullName evidence="9">FAD/NAD(P)-binding domain-containing protein</fullName>
    </recommendedName>
</protein>
<dbReference type="EMBL" id="NEXF01000422">
    <property type="protein sequence ID" value="PSO06696.1"/>
    <property type="molecule type" value="Genomic_DNA"/>
</dbReference>
<keyword evidence="7" id="KW-1015">Disulfide bond</keyword>
<dbReference type="PANTHER" id="PTHR43014:SF2">
    <property type="entry name" value="MERCURIC REDUCTASE"/>
    <property type="match status" value="1"/>
</dbReference>
<sequence length="77" mass="7997">MMPDTWDIAILGKGAAAFAAAIKASEKSSGKARIVMVGSGPIGGTCVNVGCVPSSICLRLLTDYTTQHGRFFPVWAP</sequence>
<organism evidence="10 11">
    <name type="scientific">Candidatus Marsarchaeota G2 archaeon BE_D</name>
    <dbReference type="NCBI Taxonomy" id="1978158"/>
    <lineage>
        <taxon>Archaea</taxon>
        <taxon>Candidatus Marsarchaeota</taxon>
        <taxon>Candidatus Marsarchaeota group 2</taxon>
    </lineage>
</organism>
<dbReference type="GO" id="GO:0050660">
    <property type="term" value="F:flavin adenine dinucleotide binding"/>
    <property type="evidence" value="ECO:0007669"/>
    <property type="project" value="TreeGrafter"/>
</dbReference>
<evidence type="ECO:0000259" key="9">
    <source>
        <dbReference type="Pfam" id="PF07992"/>
    </source>
</evidence>
<dbReference type="InterPro" id="IPR023753">
    <property type="entry name" value="FAD/NAD-binding_dom"/>
</dbReference>
<comment type="cofactor">
    <cofactor evidence="1">
        <name>FAD</name>
        <dbReference type="ChEBI" id="CHEBI:57692"/>
    </cofactor>
</comment>
<dbReference type="AlphaFoldDB" id="A0A2R6C7H8"/>
<feature type="domain" description="FAD/NAD(P)-binding" evidence="9">
    <location>
        <begin position="7"/>
        <end position="60"/>
    </location>
</feature>
<evidence type="ECO:0000256" key="2">
    <source>
        <dbReference type="ARBA" id="ARBA00007532"/>
    </source>
</evidence>
<evidence type="ECO:0000256" key="5">
    <source>
        <dbReference type="ARBA" id="ARBA00022857"/>
    </source>
</evidence>
<reference evidence="10 11" key="1">
    <citation type="submission" date="2017-04" db="EMBL/GenBank/DDBJ databases">
        <title>Novel microbial lineages endemic to geothermal iron-oxide mats fill important gaps in the evolutionary history of Archaea.</title>
        <authorList>
            <person name="Jay Z.J."/>
            <person name="Beam J.P."/>
            <person name="Dlakic M."/>
            <person name="Rusch D.B."/>
            <person name="Kozubal M.A."/>
            <person name="Inskeep W.P."/>
        </authorList>
    </citation>
    <scope>NUCLEOTIDE SEQUENCE [LARGE SCALE GENOMIC DNA]</scope>
    <source>
        <strain evidence="10">BE_D</strain>
    </source>
</reference>